<dbReference type="PANTHER" id="PTHR10476">
    <property type="entry name" value="CHARGED MULTIVESICULAR BODY PROTEIN"/>
    <property type="match status" value="1"/>
</dbReference>
<evidence type="ECO:0000313" key="4">
    <source>
        <dbReference type="Proteomes" id="UP000594262"/>
    </source>
</evidence>
<dbReference type="RefSeq" id="XP_066914702.1">
    <property type="nucleotide sequence ID" value="XM_067058601.1"/>
</dbReference>
<evidence type="ECO:0000256" key="1">
    <source>
        <dbReference type="ARBA" id="ARBA00006190"/>
    </source>
</evidence>
<accession>A0A7M5V445</accession>
<protein>
    <recommendedName>
        <fullName evidence="5">Charged multivesicular body protein 1a</fullName>
    </recommendedName>
</protein>
<dbReference type="OrthoDB" id="10266568at2759"/>
<dbReference type="EnsemblMetazoa" id="CLYHEMT007250.1">
    <property type="protein sequence ID" value="CLYHEMP007250.1"/>
    <property type="gene ID" value="CLYHEMG007250"/>
</dbReference>
<organism evidence="3 4">
    <name type="scientific">Clytia hemisphaerica</name>
    <dbReference type="NCBI Taxonomy" id="252671"/>
    <lineage>
        <taxon>Eukaryota</taxon>
        <taxon>Metazoa</taxon>
        <taxon>Cnidaria</taxon>
        <taxon>Hydrozoa</taxon>
        <taxon>Hydroidolina</taxon>
        <taxon>Leptothecata</taxon>
        <taxon>Obeliida</taxon>
        <taxon>Clytiidae</taxon>
        <taxon>Clytia</taxon>
    </lineage>
</organism>
<dbReference type="InterPro" id="IPR005024">
    <property type="entry name" value="Snf7_fam"/>
</dbReference>
<name>A0A7M5V445_9CNID</name>
<dbReference type="GeneID" id="136801920"/>
<dbReference type="Proteomes" id="UP000594262">
    <property type="component" value="Unplaced"/>
</dbReference>
<evidence type="ECO:0008006" key="5">
    <source>
        <dbReference type="Google" id="ProtNLM"/>
    </source>
</evidence>
<comment type="similarity">
    <text evidence="1">Belongs to the SNF7 family.</text>
</comment>
<feature type="region of interest" description="Disordered" evidence="2">
    <location>
        <begin position="177"/>
        <end position="205"/>
    </location>
</feature>
<dbReference type="GO" id="GO:0007034">
    <property type="term" value="P:vacuolar transport"/>
    <property type="evidence" value="ECO:0007669"/>
    <property type="project" value="InterPro"/>
</dbReference>
<feature type="compositionally biased region" description="Low complexity" evidence="2">
    <location>
        <begin position="177"/>
        <end position="190"/>
    </location>
</feature>
<evidence type="ECO:0000256" key="2">
    <source>
        <dbReference type="SAM" id="MobiDB-lite"/>
    </source>
</evidence>
<sequence length="205" mass="22581">MFGGGNNLEKQLFNLKFAAKNLERSSKKCEKEEKAEKLKLKKAIQKGNVDGARIYAENAIRQKNQALHFLKLSSRVDAVSQRVQTAVTMKQVTGSMSSVVKSMDSALKSMNLEKVSAMMDKFEKQFEQLDVQTQVMDETMSASTTLTVPQNQVDSLLHQVADEHGLEVNMELPNSEAGAIGAASASTSASQEQDDLSLRLAKLRQ</sequence>
<keyword evidence="4" id="KW-1185">Reference proteome</keyword>
<dbReference type="AlphaFoldDB" id="A0A7M5V445"/>
<dbReference type="Gene3D" id="6.10.140.1230">
    <property type="match status" value="1"/>
</dbReference>
<evidence type="ECO:0000313" key="3">
    <source>
        <dbReference type="EnsemblMetazoa" id="CLYHEMP007250.1"/>
    </source>
</evidence>
<dbReference type="RefSeq" id="XP_066914703.1">
    <property type="nucleotide sequence ID" value="XM_067058602.1"/>
</dbReference>
<dbReference type="Pfam" id="PF03357">
    <property type="entry name" value="Snf7"/>
    <property type="match status" value="1"/>
</dbReference>
<proteinExistence type="inferred from homology"/>
<reference evidence="3" key="1">
    <citation type="submission" date="2021-01" db="UniProtKB">
        <authorList>
            <consortium name="EnsemblMetazoa"/>
        </authorList>
    </citation>
    <scope>IDENTIFICATION</scope>
</reference>